<dbReference type="Proteomes" id="UP000295696">
    <property type="component" value="Unassembled WGS sequence"/>
</dbReference>
<gene>
    <name evidence="2" type="ORF">EDD52_110168</name>
</gene>
<evidence type="ECO:0000259" key="1">
    <source>
        <dbReference type="Pfam" id="PF01814"/>
    </source>
</evidence>
<organism evidence="2 3">
    <name type="scientific">Primorskyibacter sedentarius</name>
    <dbReference type="NCBI Taxonomy" id="745311"/>
    <lineage>
        <taxon>Bacteria</taxon>
        <taxon>Pseudomonadati</taxon>
        <taxon>Pseudomonadota</taxon>
        <taxon>Alphaproteobacteria</taxon>
        <taxon>Rhodobacterales</taxon>
        <taxon>Roseobacteraceae</taxon>
        <taxon>Primorskyibacter</taxon>
    </lineage>
</organism>
<keyword evidence="3" id="KW-1185">Reference proteome</keyword>
<sequence length="158" mass="18900">MPSIYEAIRHDHDRHRELLDRIADTSGDSEQRRAAWDEFYREVKSHSAAEEETFYSKLMQQTWGQDAARHSVHEHAQMDEILEELREMDPSSPGWLTRFKTLKHDYEHHMEEEEGDVFKRAREVIGEEENDAYGERFLKRKSQEVELIPEKREDALED</sequence>
<name>A0A4R3JAG1_9RHOB</name>
<evidence type="ECO:0000313" key="2">
    <source>
        <dbReference type="EMBL" id="TCS61993.1"/>
    </source>
</evidence>
<comment type="caution">
    <text evidence="2">The sequence shown here is derived from an EMBL/GenBank/DDBJ whole genome shotgun (WGS) entry which is preliminary data.</text>
</comment>
<dbReference type="Gene3D" id="1.20.120.520">
    <property type="entry name" value="nmb1532 protein domain like"/>
    <property type="match status" value="1"/>
</dbReference>
<dbReference type="CDD" id="cd12108">
    <property type="entry name" value="Hr-like"/>
    <property type="match status" value="1"/>
</dbReference>
<evidence type="ECO:0000313" key="3">
    <source>
        <dbReference type="Proteomes" id="UP000295696"/>
    </source>
</evidence>
<dbReference type="EMBL" id="SLZU01000010">
    <property type="protein sequence ID" value="TCS61993.1"/>
    <property type="molecule type" value="Genomic_DNA"/>
</dbReference>
<dbReference type="PANTHER" id="PTHR35585">
    <property type="entry name" value="HHE DOMAIN PROTEIN (AFU_ORTHOLOGUE AFUA_4G00730)"/>
    <property type="match status" value="1"/>
</dbReference>
<dbReference type="PANTHER" id="PTHR35585:SF1">
    <property type="entry name" value="HHE DOMAIN PROTEIN (AFU_ORTHOLOGUE AFUA_4G00730)"/>
    <property type="match status" value="1"/>
</dbReference>
<dbReference type="OrthoDB" id="5523420at2"/>
<protein>
    <submittedName>
        <fullName evidence="2">Hemerythrin HHE cation binding domain-containing protein</fullName>
    </submittedName>
</protein>
<dbReference type="InterPro" id="IPR012312">
    <property type="entry name" value="Hemerythrin-like"/>
</dbReference>
<proteinExistence type="predicted"/>
<reference evidence="2 3" key="1">
    <citation type="submission" date="2019-03" db="EMBL/GenBank/DDBJ databases">
        <title>Genomic Encyclopedia of Type Strains, Phase IV (KMG-IV): sequencing the most valuable type-strain genomes for metagenomic binning, comparative biology and taxonomic classification.</title>
        <authorList>
            <person name="Goeker M."/>
        </authorList>
    </citation>
    <scope>NUCLEOTIDE SEQUENCE [LARGE SCALE GENOMIC DNA]</scope>
    <source>
        <strain evidence="2 3">DSM 104836</strain>
    </source>
</reference>
<accession>A0A4R3JAG1</accession>
<dbReference type="RefSeq" id="WP_132246188.1">
    <property type="nucleotide sequence ID" value="NZ_SLZU01000010.1"/>
</dbReference>
<feature type="domain" description="Hemerythrin-like" evidence="1">
    <location>
        <begin position="4"/>
        <end position="120"/>
    </location>
</feature>
<dbReference type="AlphaFoldDB" id="A0A4R3JAG1"/>
<dbReference type="Pfam" id="PF01814">
    <property type="entry name" value="Hemerythrin"/>
    <property type="match status" value="1"/>
</dbReference>